<sequence length="405" mass="43707">MQCGQKHCHCSWEGQSQGVPFQVLCILLQHPAVCSSHAAVRSLAQTCKAVREALQQSTAGSMQVSSFCLEQHNAVPTIKAFAAWMAKYPGLQLDLTVSGRPGAGLSRPGQLTSLAVCARGDEAGTDVQHLGISALQQLQELELTDALFQAEQLQQLTCLTKLQQLSLMYTSTAKARSAAPAWRQLSCLHSLEIRDCRAQLSMEEGQQLLAAAGAATSLVELDLSADGSLLDEETDICSYFTLSADGSLLDEEADICSYFTGLQRLTCLCLDSINGPHEKTDTPQLTKLTRLAELRIRGAWGIDDAAATAIARSLTQLTALQLQDCLITNRAVLQAIARLPLLEWLDLSGNAEALDDGSCLQDEDIEVLLPLPNLTYFKAAGTFGYCVFFFFLCQVCADVLAMSAV</sequence>
<evidence type="ECO:0000313" key="3">
    <source>
        <dbReference type="EMBL" id="WIA13945.1"/>
    </source>
</evidence>
<dbReference type="InterPro" id="IPR032675">
    <property type="entry name" value="LRR_dom_sf"/>
</dbReference>
<keyword evidence="2" id="KW-1133">Transmembrane helix</keyword>
<evidence type="ECO:0000256" key="1">
    <source>
        <dbReference type="ARBA" id="ARBA00004430"/>
    </source>
</evidence>
<organism evidence="3 4">
    <name type="scientific">Tetradesmus obliquus</name>
    <name type="common">Green alga</name>
    <name type="synonym">Acutodesmus obliquus</name>
    <dbReference type="NCBI Taxonomy" id="3088"/>
    <lineage>
        <taxon>Eukaryota</taxon>
        <taxon>Viridiplantae</taxon>
        <taxon>Chlorophyta</taxon>
        <taxon>core chlorophytes</taxon>
        <taxon>Chlorophyceae</taxon>
        <taxon>CS clade</taxon>
        <taxon>Sphaeropleales</taxon>
        <taxon>Scenedesmaceae</taxon>
        <taxon>Tetradesmus</taxon>
    </lineage>
</organism>
<gene>
    <name evidence="3" type="ORF">OEZ85_002515</name>
</gene>
<name>A0ABY8TXW5_TETOB</name>
<keyword evidence="4" id="KW-1185">Reference proteome</keyword>
<proteinExistence type="predicted"/>
<reference evidence="3 4" key="1">
    <citation type="submission" date="2023-05" db="EMBL/GenBank/DDBJ databases">
        <title>A 100% complete, gapless, phased diploid assembly of the Scenedesmus obliquus UTEX 3031 genome.</title>
        <authorList>
            <person name="Biondi T.C."/>
            <person name="Hanschen E.R."/>
            <person name="Kwon T."/>
            <person name="Eng W."/>
            <person name="Kruse C.P.S."/>
            <person name="Koehler S.I."/>
            <person name="Kunde Y."/>
            <person name="Gleasner C.D."/>
            <person name="You Mak K.T."/>
            <person name="Polle J."/>
            <person name="Hovde B.T."/>
            <person name="Starkenburg S.R."/>
        </authorList>
    </citation>
    <scope>NUCLEOTIDE SEQUENCE [LARGE SCALE GENOMIC DNA]</scope>
    <source>
        <strain evidence="3 4">DOE0152z</strain>
    </source>
</reference>
<evidence type="ECO:0000256" key="2">
    <source>
        <dbReference type="SAM" id="Phobius"/>
    </source>
</evidence>
<keyword evidence="2" id="KW-0812">Transmembrane</keyword>
<dbReference type="EMBL" id="CP126212">
    <property type="protein sequence ID" value="WIA13945.1"/>
    <property type="molecule type" value="Genomic_DNA"/>
</dbReference>
<accession>A0ABY8TXW5</accession>
<dbReference type="SUPFAM" id="SSF52047">
    <property type="entry name" value="RNI-like"/>
    <property type="match status" value="1"/>
</dbReference>
<comment type="subcellular location">
    <subcellularLocation>
        <location evidence="1">Cytoplasm</location>
        <location evidence="1">Cytoskeleton</location>
        <location evidence="1">Cilium axoneme</location>
    </subcellularLocation>
</comment>
<dbReference type="Proteomes" id="UP001244341">
    <property type="component" value="Chromosome 5b"/>
</dbReference>
<evidence type="ECO:0000313" key="4">
    <source>
        <dbReference type="Proteomes" id="UP001244341"/>
    </source>
</evidence>
<keyword evidence="2" id="KW-0472">Membrane</keyword>
<protein>
    <submittedName>
        <fullName evidence="3">Uncharacterized protein</fullName>
    </submittedName>
</protein>
<dbReference type="Gene3D" id="3.80.10.10">
    <property type="entry name" value="Ribonuclease Inhibitor"/>
    <property type="match status" value="1"/>
</dbReference>
<feature type="transmembrane region" description="Helical" evidence="2">
    <location>
        <begin position="382"/>
        <end position="401"/>
    </location>
</feature>